<keyword evidence="4" id="KW-1185">Reference proteome</keyword>
<comment type="caution">
    <text evidence="3">The sequence shown here is derived from an EMBL/GenBank/DDBJ whole genome shotgun (WGS) entry which is preliminary data.</text>
</comment>
<dbReference type="PATRIC" id="fig|740709.3.peg.2160"/>
<dbReference type="PANTHER" id="PTHR46825">
    <property type="entry name" value="D-ALANYL-D-ALANINE-CARBOXYPEPTIDASE/ENDOPEPTIDASE AMPH"/>
    <property type="match status" value="1"/>
</dbReference>
<sequence>MVLSRATLYVVFTICCSVLFHHTANAANVKVELWQRLDHQLNPSHAREYQRQKFYTLEVAHRFDRTFRDLLTAYNVPGGAYVITYGNDIVAMQAVGVRDKKTREPLTTHTVFRLASLSKSFAASLTALLVDQGQLSWQTHVTDYVPQLRFKEQRYSDALTIKHLLSQSSGLMPNAFDNILEANIPPQQMFDNFATLQPFCPPGQCYSYQNVLFAFIEPVLEAITQQPYEMALQQRVLQPLGMHDASVGMDAFLATSDRATPHLKTAYGWIAGHVTPEYYQVPSAAGVNASISDMGQWLIAQQGYYPRVLSPQSLQQLSTPKVHSKRETHRAVWHNFMNDAHYGLGWRIYQLDNDETLIYHSGWVKGFVGDMSYSKQHRVGIAVLLNAESRVISQLSASFWRDYLQLDAS</sequence>
<feature type="signal peptide" evidence="1">
    <location>
        <begin position="1"/>
        <end position="26"/>
    </location>
</feature>
<evidence type="ECO:0000313" key="3">
    <source>
        <dbReference type="EMBL" id="EKE81538.1"/>
    </source>
</evidence>
<organism evidence="3 4">
    <name type="scientific">Idiomarina xiamenensis 10-D-4</name>
    <dbReference type="NCBI Taxonomy" id="740709"/>
    <lineage>
        <taxon>Bacteria</taxon>
        <taxon>Pseudomonadati</taxon>
        <taxon>Pseudomonadota</taxon>
        <taxon>Gammaproteobacteria</taxon>
        <taxon>Alteromonadales</taxon>
        <taxon>Idiomarinaceae</taxon>
        <taxon>Idiomarina</taxon>
    </lineage>
</organism>
<evidence type="ECO:0000256" key="1">
    <source>
        <dbReference type="SAM" id="SignalP"/>
    </source>
</evidence>
<keyword evidence="1" id="KW-0732">Signal</keyword>
<proteinExistence type="predicted"/>
<evidence type="ECO:0000259" key="2">
    <source>
        <dbReference type="Pfam" id="PF00144"/>
    </source>
</evidence>
<dbReference type="Pfam" id="PF00144">
    <property type="entry name" value="Beta-lactamase"/>
    <property type="match status" value="1"/>
</dbReference>
<accession>K2K1E7</accession>
<feature type="chain" id="PRO_5003861963" evidence="1">
    <location>
        <begin position="27"/>
        <end position="409"/>
    </location>
</feature>
<dbReference type="PANTHER" id="PTHR46825:SF15">
    <property type="entry name" value="BETA-LACTAMASE-RELATED DOMAIN-CONTAINING PROTEIN"/>
    <property type="match status" value="1"/>
</dbReference>
<name>K2K1E7_9GAMM</name>
<dbReference type="AlphaFoldDB" id="K2K1E7"/>
<dbReference type="eggNOG" id="COG1680">
    <property type="taxonomic scope" value="Bacteria"/>
</dbReference>
<reference evidence="3 4" key="1">
    <citation type="journal article" date="2012" name="J. Bacteriol.">
        <title>Genome Sequence of Idiomarina xiamenensis Type Strain 10-D-4.</title>
        <authorList>
            <person name="Lai Q."/>
            <person name="Wang L."/>
            <person name="Wang W."/>
            <person name="Shao Z."/>
        </authorList>
    </citation>
    <scope>NUCLEOTIDE SEQUENCE [LARGE SCALE GENOMIC DNA]</scope>
    <source>
        <strain evidence="3 4">10-D-4</strain>
    </source>
</reference>
<dbReference type="SUPFAM" id="SSF56601">
    <property type="entry name" value="beta-lactamase/transpeptidase-like"/>
    <property type="match status" value="1"/>
</dbReference>
<dbReference type="InterPro" id="IPR050491">
    <property type="entry name" value="AmpC-like"/>
</dbReference>
<dbReference type="InterPro" id="IPR001466">
    <property type="entry name" value="Beta-lactam-related"/>
</dbReference>
<dbReference type="RefSeq" id="WP_008489468.1">
    <property type="nucleotide sequence ID" value="NZ_AMRG01000013.1"/>
</dbReference>
<dbReference type="STRING" id="740709.A10D4_10686"/>
<protein>
    <submittedName>
        <fullName evidence="3">Beta-lactamase</fullName>
    </submittedName>
</protein>
<evidence type="ECO:0000313" key="4">
    <source>
        <dbReference type="Proteomes" id="UP000014115"/>
    </source>
</evidence>
<dbReference type="EMBL" id="AMRG01000013">
    <property type="protein sequence ID" value="EKE81538.1"/>
    <property type="molecule type" value="Genomic_DNA"/>
</dbReference>
<dbReference type="InterPro" id="IPR012338">
    <property type="entry name" value="Beta-lactam/transpept-like"/>
</dbReference>
<dbReference type="Proteomes" id="UP000014115">
    <property type="component" value="Unassembled WGS sequence"/>
</dbReference>
<dbReference type="Gene3D" id="3.40.710.10">
    <property type="entry name" value="DD-peptidase/beta-lactamase superfamily"/>
    <property type="match status" value="1"/>
</dbReference>
<gene>
    <name evidence="3" type="ORF">A10D4_10686</name>
</gene>
<feature type="domain" description="Beta-lactamase-related" evidence="2">
    <location>
        <begin position="63"/>
        <end position="389"/>
    </location>
</feature>